<dbReference type="Proteomes" id="UP000001192">
    <property type="component" value="Plasmid pBPHY01"/>
</dbReference>
<dbReference type="OrthoDB" id="9099508at2"/>
<organism evidence="2 3">
    <name type="scientific">Paraburkholderia phymatum (strain DSM 17167 / CIP 108236 / LMG 21445 / STM815)</name>
    <name type="common">Burkholderia phymatum</name>
    <dbReference type="NCBI Taxonomy" id="391038"/>
    <lineage>
        <taxon>Bacteria</taxon>
        <taxon>Pseudomonadati</taxon>
        <taxon>Pseudomonadota</taxon>
        <taxon>Betaproteobacteria</taxon>
        <taxon>Burkholderiales</taxon>
        <taxon>Burkholderiaceae</taxon>
        <taxon>Paraburkholderia</taxon>
    </lineage>
</organism>
<name>B2JSN9_PARP8</name>
<accession>B2JSN9</accession>
<dbReference type="KEGG" id="bph:Bphy_6564"/>
<evidence type="ECO:0000313" key="2">
    <source>
        <dbReference type="EMBL" id="ACC75592.1"/>
    </source>
</evidence>
<gene>
    <name evidence="2" type="ordered locus">Bphy_6564</name>
</gene>
<dbReference type="HOGENOM" id="CLU_166667_0_0_4"/>
<dbReference type="EMBL" id="CP001045">
    <property type="protein sequence ID" value="ACC75592.1"/>
    <property type="molecule type" value="Genomic_DNA"/>
</dbReference>
<reference evidence="3" key="1">
    <citation type="journal article" date="2014" name="Stand. Genomic Sci.">
        <title>Complete genome sequence of Burkholderia phymatum STM815(T), a broad host range and efficient nitrogen-fixing symbiont of Mimosa species.</title>
        <authorList>
            <person name="Moulin L."/>
            <person name="Klonowska A."/>
            <person name="Caroline B."/>
            <person name="Booth K."/>
            <person name="Vriezen J.A."/>
            <person name="Melkonian R."/>
            <person name="James E.K."/>
            <person name="Young J.P."/>
            <person name="Bena G."/>
            <person name="Hauser L."/>
            <person name="Land M."/>
            <person name="Kyrpides N."/>
            <person name="Bruce D."/>
            <person name="Chain P."/>
            <person name="Copeland A."/>
            <person name="Pitluck S."/>
            <person name="Woyke T."/>
            <person name="Lizotte-Waniewski M."/>
            <person name="Bristow J."/>
            <person name="Riley M."/>
        </authorList>
    </citation>
    <scope>NUCLEOTIDE SEQUENCE [LARGE SCALE GENOMIC DNA]</scope>
    <source>
        <strain evidence="3">DSM 17167 / CIP 108236 / LMG 21445 / STM815</strain>
        <plasmid evidence="3">Plasmid pBPHY01</plasmid>
    </source>
</reference>
<feature type="region of interest" description="Disordered" evidence="1">
    <location>
        <begin position="82"/>
        <end position="102"/>
    </location>
</feature>
<dbReference type="RefSeq" id="WP_012405751.1">
    <property type="nucleotide sequence ID" value="NC_010625.1"/>
</dbReference>
<keyword evidence="2" id="KW-0614">Plasmid</keyword>
<feature type="compositionally biased region" description="Basic and acidic residues" evidence="1">
    <location>
        <begin position="82"/>
        <end position="96"/>
    </location>
</feature>
<proteinExistence type="predicted"/>
<protein>
    <submittedName>
        <fullName evidence="2">Uncharacterized protein</fullName>
    </submittedName>
</protein>
<keyword evidence="3" id="KW-1185">Reference proteome</keyword>
<sequence length="102" mass="11658">MKFEAFDSRLSQMLRAMPAATFAELTDGMIAWWNGSRIVYAWIGDEADHDCCDKPRAHELDLADDWGQFHDWLAAWIDEPRFSTRPEPAGDARDNARNVTDA</sequence>
<dbReference type="AlphaFoldDB" id="B2JSN9"/>
<evidence type="ECO:0000256" key="1">
    <source>
        <dbReference type="SAM" id="MobiDB-lite"/>
    </source>
</evidence>
<geneLocation type="plasmid" evidence="2 3">
    <name>pBPHY01</name>
</geneLocation>
<evidence type="ECO:0000313" key="3">
    <source>
        <dbReference type="Proteomes" id="UP000001192"/>
    </source>
</evidence>